<reference evidence="1 2" key="2">
    <citation type="submission" date="2008-10" db="EMBL/GenBank/DDBJ databases">
        <authorList>
            <person name="Fulton L."/>
            <person name="Clifton S."/>
            <person name="Fulton B."/>
            <person name="Xu J."/>
            <person name="Minx P."/>
            <person name="Pepin K.H."/>
            <person name="Johnson M."/>
            <person name="Thiruvilangam P."/>
            <person name="Bhonagiri V."/>
            <person name="Nash W.E."/>
            <person name="Mardis E.R."/>
            <person name="Wilson R.K."/>
        </authorList>
    </citation>
    <scope>NUCLEOTIDE SEQUENCE [LARGE SCALE GENOMIC DNA]</scope>
    <source>
        <strain evidence="1 2">DSM 17855</strain>
    </source>
</reference>
<gene>
    <name evidence="1" type="ORF">BACDOR_01739</name>
</gene>
<dbReference type="AlphaFoldDB" id="B6VX46"/>
<dbReference type="HOGENOM" id="CLU_2912710_0_0_10"/>
<organism evidence="1 2">
    <name type="scientific">Phocaeicola dorei DSM 17855</name>
    <dbReference type="NCBI Taxonomy" id="483217"/>
    <lineage>
        <taxon>Bacteria</taxon>
        <taxon>Pseudomonadati</taxon>
        <taxon>Bacteroidota</taxon>
        <taxon>Bacteroidia</taxon>
        <taxon>Bacteroidales</taxon>
        <taxon>Bacteroidaceae</taxon>
        <taxon>Phocaeicola</taxon>
    </lineage>
</organism>
<evidence type="ECO:0000313" key="2">
    <source>
        <dbReference type="Proteomes" id="UP000004849"/>
    </source>
</evidence>
<dbReference type="Proteomes" id="UP000004849">
    <property type="component" value="Unassembled WGS sequence"/>
</dbReference>
<reference evidence="1 2" key="1">
    <citation type="submission" date="2008-10" db="EMBL/GenBank/DDBJ databases">
        <title>Draft genome sequence of Bacteroides dorei (DSM 17855).</title>
        <authorList>
            <person name="Sudarsanam P."/>
            <person name="Ley R."/>
            <person name="Guruge J."/>
            <person name="Turnbaugh P.J."/>
            <person name="Mahowald M."/>
            <person name="Liep D."/>
            <person name="Gordon J."/>
        </authorList>
    </citation>
    <scope>NUCLEOTIDE SEQUENCE [LARGE SCALE GENOMIC DNA]</scope>
    <source>
        <strain evidence="1 2">DSM 17855</strain>
    </source>
</reference>
<evidence type="ECO:0000313" key="1">
    <source>
        <dbReference type="EMBL" id="EEB25692.1"/>
    </source>
</evidence>
<dbReference type="EMBL" id="ABWZ01000034">
    <property type="protein sequence ID" value="EEB25692.1"/>
    <property type="molecule type" value="Genomic_DNA"/>
</dbReference>
<proteinExistence type="predicted"/>
<name>B6VX46_9BACT</name>
<sequence>MNVPLHRLHTGLGVLQTFLHGKLLVMSGMKWRKNFIFYVRRSYLFIGLIMKGEPGLVSGTW</sequence>
<accession>B6VX46</accession>
<protein>
    <submittedName>
        <fullName evidence="1">Uncharacterized protein</fullName>
    </submittedName>
</protein>